<gene>
    <name evidence="1" type="ORF">G3O08_08990</name>
</gene>
<accession>A0A7K3WQ07</accession>
<reference evidence="1 2" key="1">
    <citation type="submission" date="2020-02" db="EMBL/GenBank/DDBJ databases">
        <title>Out from the shadows clarifying the taxonomy of the family Cryomorphaceae and related taxa by utilizing the GTDB taxonomic framework.</title>
        <authorList>
            <person name="Bowman J.P."/>
        </authorList>
    </citation>
    <scope>NUCLEOTIDE SEQUENCE [LARGE SCALE GENOMIC DNA]</scope>
    <source>
        <strain evidence="1 2">QSSC 1-22</strain>
    </source>
</reference>
<evidence type="ECO:0000313" key="2">
    <source>
        <dbReference type="Proteomes" id="UP000486602"/>
    </source>
</evidence>
<keyword evidence="2" id="KW-1185">Reference proteome</keyword>
<name>A0A7K3WQ07_9FLAO</name>
<comment type="caution">
    <text evidence="1">The sequence shown here is derived from an EMBL/GenBank/DDBJ whole genome shotgun (WGS) entry which is preliminary data.</text>
</comment>
<sequence length="192" mass="22997">MHSIEPYYNWRDEYIAEEDERSPFYGREYSEFEFTNSIYDHLIHPQWDEFGSPSLLMKILYADYDRGFAIMEFLGEWNDCLHNDIMFLKRDVADDLMNQGINKFILIGENVLNFHYSDDSYYEEWFEDAAETDGWIAMVNFRDHVMQEFSAVNADSYFATGGNLDELDWRTLKPVSFFKRVQKLVERRFLSA</sequence>
<dbReference type="EMBL" id="JAAGVY010000013">
    <property type="protein sequence ID" value="NEN23636.1"/>
    <property type="molecule type" value="Genomic_DNA"/>
</dbReference>
<dbReference type="RefSeq" id="WP_163285031.1">
    <property type="nucleotide sequence ID" value="NZ_JAAGVY010000013.1"/>
</dbReference>
<dbReference type="Proteomes" id="UP000486602">
    <property type="component" value="Unassembled WGS sequence"/>
</dbReference>
<dbReference type="AlphaFoldDB" id="A0A7K3WQ07"/>
<protein>
    <submittedName>
        <fullName evidence="1">Uncharacterized protein</fullName>
    </submittedName>
</protein>
<proteinExistence type="predicted"/>
<organism evidence="1 2">
    <name type="scientific">Cryomorpha ignava</name>
    <dbReference type="NCBI Taxonomy" id="101383"/>
    <lineage>
        <taxon>Bacteria</taxon>
        <taxon>Pseudomonadati</taxon>
        <taxon>Bacteroidota</taxon>
        <taxon>Flavobacteriia</taxon>
        <taxon>Flavobacteriales</taxon>
        <taxon>Cryomorphaceae</taxon>
        <taxon>Cryomorpha</taxon>
    </lineage>
</organism>
<evidence type="ECO:0000313" key="1">
    <source>
        <dbReference type="EMBL" id="NEN23636.1"/>
    </source>
</evidence>